<gene>
    <name evidence="9" type="ORF">HUV48_03925</name>
</gene>
<dbReference type="RefSeq" id="WP_176266434.1">
    <property type="nucleotide sequence ID" value="NZ_JABWGV010000001.1"/>
</dbReference>
<dbReference type="InterPro" id="IPR007863">
    <property type="entry name" value="Peptidase_M16_C"/>
</dbReference>
<dbReference type="Proteomes" id="UP000561438">
    <property type="component" value="Unassembled WGS sequence"/>
</dbReference>
<name>A0A850H0K5_9SPHN</name>
<feature type="domain" description="Peptidase M16 N-terminal" evidence="7">
    <location>
        <begin position="89"/>
        <end position="201"/>
    </location>
</feature>
<keyword evidence="3" id="KW-0378">Hydrolase</keyword>
<keyword evidence="10" id="KW-1185">Reference proteome</keyword>
<keyword evidence="6" id="KW-0732">Signal</keyword>
<evidence type="ECO:0000259" key="8">
    <source>
        <dbReference type="Pfam" id="PF05193"/>
    </source>
</evidence>
<dbReference type="AlphaFoldDB" id="A0A850H0K5"/>
<dbReference type="GO" id="GO:0006508">
    <property type="term" value="P:proteolysis"/>
    <property type="evidence" value="ECO:0007669"/>
    <property type="project" value="UniProtKB-KW"/>
</dbReference>
<reference evidence="9 10" key="1">
    <citation type="submission" date="2020-06" db="EMBL/GenBank/DDBJ databases">
        <title>Altererythrobacter sp. HHU K3-1.</title>
        <authorList>
            <person name="Zhang D."/>
            <person name="Xue H."/>
        </authorList>
    </citation>
    <scope>NUCLEOTIDE SEQUENCE [LARGE SCALE GENOMIC DNA]</scope>
    <source>
        <strain evidence="9 10">HHU K3-1</strain>
    </source>
</reference>
<dbReference type="Pfam" id="PF00675">
    <property type="entry name" value="Peptidase_M16"/>
    <property type="match status" value="1"/>
</dbReference>
<evidence type="ECO:0000256" key="4">
    <source>
        <dbReference type="ARBA" id="ARBA00022833"/>
    </source>
</evidence>
<feature type="chain" id="PRO_5032987191" evidence="6">
    <location>
        <begin position="26"/>
        <end position="985"/>
    </location>
</feature>
<feature type="domain" description="Peptidase M16 C-terminal" evidence="8">
    <location>
        <begin position="740"/>
        <end position="899"/>
    </location>
</feature>
<feature type="signal peptide" evidence="6">
    <location>
        <begin position="1"/>
        <end position="25"/>
    </location>
</feature>
<organism evidence="9 10">
    <name type="scientific">Qipengyuania atrilutea</name>
    <dbReference type="NCBI Taxonomy" id="2744473"/>
    <lineage>
        <taxon>Bacteria</taxon>
        <taxon>Pseudomonadati</taxon>
        <taxon>Pseudomonadota</taxon>
        <taxon>Alphaproteobacteria</taxon>
        <taxon>Sphingomonadales</taxon>
        <taxon>Erythrobacteraceae</taxon>
        <taxon>Qipengyuania</taxon>
    </lineage>
</organism>
<evidence type="ECO:0000256" key="1">
    <source>
        <dbReference type="ARBA" id="ARBA00007261"/>
    </source>
</evidence>
<dbReference type="PANTHER" id="PTHR43690:SF17">
    <property type="entry name" value="PROTEIN YHJJ"/>
    <property type="match status" value="1"/>
</dbReference>
<dbReference type="PANTHER" id="PTHR43690">
    <property type="entry name" value="NARDILYSIN"/>
    <property type="match status" value="1"/>
</dbReference>
<keyword evidence="4" id="KW-0862">Zinc</keyword>
<comment type="similarity">
    <text evidence="1">Belongs to the peptidase M16 family.</text>
</comment>
<dbReference type="SUPFAM" id="SSF63411">
    <property type="entry name" value="LuxS/MPP-like metallohydrolase"/>
    <property type="match status" value="3"/>
</dbReference>
<evidence type="ECO:0000313" key="9">
    <source>
        <dbReference type="EMBL" id="NVD44167.1"/>
    </source>
</evidence>
<keyword evidence="2" id="KW-0645">Protease</keyword>
<sequence length="985" mass="107799">MSIRPRAVACLSLFLPFVLPMPIAAQDVVQLEQTESEPLAPPPQALQTGDEETWLYEGSDIPVDREWLFGEMDNGLRYAVRHNGVPPGQVAIRIRIDAGSLHERNKERGFAHFLEHLLFRESKYLGPGEAIPMWQRLGATFGSDTNAETSFTHTVYKLDLPNASPEKVAESFKLLSGMVREPKLTQSNLAAELPIVLAEKRERGGAGERAAEQTRTTLFAGQRLAERLPIGTPETLSGATPETLQEFHRRWYRPENTVISVAGDIDPMLFAGLIEKWFGDWQAEGKHVEAPDFGDPVAPKGAKSSNPVGETAVIVEPDLPRSFTYGVMRPWRPVVDTIEYNEGLLVDAIAQALINRRLEARARAGGEYLYAQVQQDDISRSADATFVSFAPLGGDWQGALDDVRGVIADALKTPPSDEEIAREIAEFDVVFQSSVEQASVQSGAELADNIVEAVDIRETTASPETVLQVFRGMTEKITPARVLEHTRALFDGTVIRGAYLTPDASEAKPATVRTALLKKVTADENARLAASTISFADLPPIGEPGEVVARQPTGLFGIEQIQFANGVKALLWAHGSEPGRVSVNVRFGSGFQAFDAADGPYINLAQGALVGSGIGELGQEEIDRITTGRKMGFDFEVDEGAFVFSAQTRKEDLADQLYLFAAKLDMPRWDPNPVQRNIAAARIAYESYETNPGGVLSRDLEYLLRDKDTRFATPTPQTLAGLTPEGFRETWEPVLAEGPVEVIIFGDFDADAAVADLSRTFGALEPREVDADLEASEIAFPAAQEAPTVLTHRGDPDQAAAVVAWPSGGGVDDLRLSRQLEILTQLFNNRLLEAMRERSGASYAPNVSSNWPTDVDSGGRITAFAQLKPEDVPIFFEEADRIAAELASTPVEADELARVTEPLRQLINRASTANQFWLYQLEGATRDPRLIGLTRSLMADYSRTTPEAMQALAARFLDPAKEYKIAVIPEGQQLSTRRPEVQTGR</sequence>
<evidence type="ECO:0000256" key="6">
    <source>
        <dbReference type="SAM" id="SignalP"/>
    </source>
</evidence>
<dbReference type="EMBL" id="JABWGV010000001">
    <property type="protein sequence ID" value="NVD44167.1"/>
    <property type="molecule type" value="Genomic_DNA"/>
</dbReference>
<evidence type="ECO:0000313" key="10">
    <source>
        <dbReference type="Proteomes" id="UP000561438"/>
    </source>
</evidence>
<dbReference type="Gene3D" id="3.30.830.10">
    <property type="entry name" value="Metalloenzyme, LuxS/M16 peptidase-like"/>
    <property type="match status" value="3"/>
</dbReference>
<evidence type="ECO:0000256" key="5">
    <source>
        <dbReference type="ARBA" id="ARBA00023049"/>
    </source>
</evidence>
<comment type="caution">
    <text evidence="9">The sequence shown here is derived from an EMBL/GenBank/DDBJ whole genome shotgun (WGS) entry which is preliminary data.</text>
</comment>
<dbReference type="InterPro" id="IPR011765">
    <property type="entry name" value="Pept_M16_N"/>
</dbReference>
<evidence type="ECO:0000259" key="7">
    <source>
        <dbReference type="Pfam" id="PF00675"/>
    </source>
</evidence>
<protein>
    <submittedName>
        <fullName evidence="9">Insulinase family protein</fullName>
    </submittedName>
</protein>
<dbReference type="InterPro" id="IPR050626">
    <property type="entry name" value="Peptidase_M16"/>
</dbReference>
<dbReference type="GO" id="GO:0008237">
    <property type="term" value="F:metallopeptidase activity"/>
    <property type="evidence" value="ECO:0007669"/>
    <property type="project" value="UniProtKB-KW"/>
</dbReference>
<evidence type="ECO:0000256" key="3">
    <source>
        <dbReference type="ARBA" id="ARBA00022801"/>
    </source>
</evidence>
<accession>A0A850H0K5</accession>
<evidence type="ECO:0000256" key="2">
    <source>
        <dbReference type="ARBA" id="ARBA00022670"/>
    </source>
</evidence>
<dbReference type="InterPro" id="IPR011249">
    <property type="entry name" value="Metalloenz_LuxS/M16"/>
</dbReference>
<dbReference type="GO" id="GO:0046872">
    <property type="term" value="F:metal ion binding"/>
    <property type="evidence" value="ECO:0007669"/>
    <property type="project" value="InterPro"/>
</dbReference>
<proteinExistence type="inferred from homology"/>
<dbReference type="Pfam" id="PF05193">
    <property type="entry name" value="Peptidase_M16_C"/>
    <property type="match status" value="2"/>
</dbReference>
<keyword evidence="5" id="KW-0482">Metalloprotease</keyword>
<feature type="domain" description="Peptidase M16 C-terminal" evidence="8">
    <location>
        <begin position="240"/>
        <end position="423"/>
    </location>
</feature>